<dbReference type="PROSITE" id="PS50102">
    <property type="entry name" value="RRM"/>
    <property type="match status" value="1"/>
</dbReference>
<accession>A0A553NXU8</accession>
<reference evidence="5 6" key="1">
    <citation type="journal article" date="2018" name="Nat. Ecol. Evol.">
        <title>Genomic signatures of mitonuclear coevolution across populations of Tigriopus californicus.</title>
        <authorList>
            <person name="Barreto F.S."/>
            <person name="Watson E.T."/>
            <person name="Lima T.G."/>
            <person name="Willett C.S."/>
            <person name="Edmands S."/>
            <person name="Li W."/>
            <person name="Burton R.S."/>
        </authorList>
    </citation>
    <scope>NUCLEOTIDE SEQUENCE [LARGE SCALE GENOMIC DNA]</scope>
    <source>
        <strain evidence="5 6">San Diego</strain>
    </source>
</reference>
<dbReference type="SUPFAM" id="SSF54928">
    <property type="entry name" value="RNA-binding domain, RBD"/>
    <property type="match status" value="1"/>
</dbReference>
<dbReference type="CDD" id="cd00590">
    <property type="entry name" value="RRM_SF"/>
    <property type="match status" value="1"/>
</dbReference>
<protein>
    <recommendedName>
        <fullName evidence="4">RRM domain-containing protein</fullName>
    </recommendedName>
</protein>
<dbReference type="AlphaFoldDB" id="A0A553NXU8"/>
<dbReference type="InterPro" id="IPR000504">
    <property type="entry name" value="RRM_dom"/>
</dbReference>
<dbReference type="SUPFAM" id="SSF52954">
    <property type="entry name" value="Class II aaRS ABD-related"/>
    <property type="match status" value="1"/>
</dbReference>
<keyword evidence="1 2" id="KW-0694">RNA-binding</keyword>
<feature type="compositionally biased region" description="Low complexity" evidence="3">
    <location>
        <begin position="420"/>
        <end position="435"/>
    </location>
</feature>
<dbReference type="Gene3D" id="3.40.50.800">
    <property type="entry name" value="Anticodon-binding domain"/>
    <property type="match status" value="1"/>
</dbReference>
<dbReference type="OMA" id="WRLDVKM"/>
<feature type="compositionally biased region" description="Low complexity" evidence="3">
    <location>
        <begin position="365"/>
        <end position="386"/>
    </location>
</feature>
<sequence>MENDSNMGARIFVGGILPSCDQAAFTEKFAAHGPVLAVTIHRGYGFVQFEHESDAMNAIQAENHTVFQGHIIQVKPAQRRPGPPRAAGPEGSESAGGERGGPSRARYAEPPGRGGMGGFRGARPPGRGGAGAGGGRYSGGTSGAGSWPEGEGSSGPAGFTPTVMEKTNDCEVVCVNRLQQRYAENIERRLQGLGLSVDVLFPNPEIPLAQILGSIAKRGVTYAMLLTPLNEEHQSVTLNILQGQQQEHRNMPLEDAVHLLANDFQQTLETQAKTGEIGKSMPDDVRAVVGFLVDNRPLSVMEYDKLIKYLANKREQMLRMEYGDNIPPHLVEPPVGPALNPATKAKQSELQAKIMDILSKPIERPSAPAPSSASVLSGTSSSAGGALPPAITDSGLNASLQKAIDSLIKTGPNLLNQVALAQQKQQQQQQNAHSSGYGGGGASRSGQGDSLFSSYGSY</sequence>
<feature type="domain" description="RRM" evidence="4">
    <location>
        <begin position="9"/>
        <end position="79"/>
    </location>
</feature>
<evidence type="ECO:0000313" key="5">
    <source>
        <dbReference type="EMBL" id="TRY70246.1"/>
    </source>
</evidence>
<dbReference type="Gene3D" id="3.30.70.330">
    <property type="match status" value="1"/>
</dbReference>
<dbReference type="Proteomes" id="UP000318571">
    <property type="component" value="Chromosome 9"/>
</dbReference>
<evidence type="ECO:0000259" key="4">
    <source>
        <dbReference type="PROSITE" id="PS50102"/>
    </source>
</evidence>
<organism evidence="5 6">
    <name type="scientific">Tigriopus californicus</name>
    <name type="common">Marine copepod</name>
    <dbReference type="NCBI Taxonomy" id="6832"/>
    <lineage>
        <taxon>Eukaryota</taxon>
        <taxon>Metazoa</taxon>
        <taxon>Ecdysozoa</taxon>
        <taxon>Arthropoda</taxon>
        <taxon>Crustacea</taxon>
        <taxon>Multicrustacea</taxon>
        <taxon>Hexanauplia</taxon>
        <taxon>Copepoda</taxon>
        <taxon>Harpacticoida</taxon>
        <taxon>Harpacticidae</taxon>
        <taxon>Tigriopus</taxon>
    </lineage>
</organism>
<dbReference type="InterPro" id="IPR035979">
    <property type="entry name" value="RBD_domain_sf"/>
</dbReference>
<dbReference type="OrthoDB" id="10044938at2759"/>
<dbReference type="PANTHER" id="PTHR23295:SF6">
    <property type="entry name" value="NEOSIN, ISOFORM A"/>
    <property type="match status" value="1"/>
</dbReference>
<feature type="compositionally biased region" description="Gly residues" evidence="3">
    <location>
        <begin position="112"/>
        <end position="143"/>
    </location>
</feature>
<evidence type="ECO:0000256" key="3">
    <source>
        <dbReference type="SAM" id="MobiDB-lite"/>
    </source>
</evidence>
<dbReference type="PANTHER" id="PTHR23295">
    <property type="entry name" value="NUCLEAR RECEPTOR COACTIVATOR 5-RELATED"/>
    <property type="match status" value="1"/>
</dbReference>
<feature type="compositionally biased region" description="Low complexity" evidence="3">
    <location>
        <begin position="144"/>
        <end position="157"/>
    </location>
</feature>
<dbReference type="Pfam" id="PF00076">
    <property type="entry name" value="RRM_1"/>
    <property type="match status" value="1"/>
</dbReference>
<dbReference type="GO" id="GO:0003723">
    <property type="term" value="F:RNA binding"/>
    <property type="evidence" value="ECO:0007669"/>
    <property type="project" value="UniProtKB-UniRule"/>
</dbReference>
<feature type="region of interest" description="Disordered" evidence="3">
    <location>
        <begin position="420"/>
        <end position="458"/>
    </location>
</feature>
<proteinExistence type="predicted"/>
<dbReference type="SMART" id="SM00360">
    <property type="entry name" value="RRM"/>
    <property type="match status" value="1"/>
</dbReference>
<dbReference type="EMBL" id="VCGU01000009">
    <property type="protein sequence ID" value="TRY70246.1"/>
    <property type="molecule type" value="Genomic_DNA"/>
</dbReference>
<dbReference type="InterPro" id="IPR052600">
    <property type="entry name" value="Nuc_rcpt_coact/corep"/>
</dbReference>
<dbReference type="InterPro" id="IPR036621">
    <property type="entry name" value="Anticodon-bd_dom_sf"/>
</dbReference>
<evidence type="ECO:0000256" key="1">
    <source>
        <dbReference type="ARBA" id="ARBA00022884"/>
    </source>
</evidence>
<name>A0A553NXU8_TIGCA</name>
<gene>
    <name evidence="5" type="ORF">TCAL_11615</name>
</gene>
<keyword evidence="6" id="KW-1185">Reference proteome</keyword>
<comment type="caution">
    <text evidence="5">The sequence shown here is derived from an EMBL/GenBank/DDBJ whole genome shotgun (WGS) entry which is preliminary data.</text>
</comment>
<evidence type="ECO:0000256" key="2">
    <source>
        <dbReference type="PROSITE-ProRule" id="PRU00176"/>
    </source>
</evidence>
<evidence type="ECO:0000313" key="6">
    <source>
        <dbReference type="Proteomes" id="UP000318571"/>
    </source>
</evidence>
<feature type="region of interest" description="Disordered" evidence="3">
    <location>
        <begin position="362"/>
        <end position="386"/>
    </location>
</feature>
<feature type="region of interest" description="Disordered" evidence="3">
    <location>
        <begin position="75"/>
        <end position="157"/>
    </location>
</feature>
<dbReference type="InterPro" id="IPR012677">
    <property type="entry name" value="Nucleotide-bd_a/b_plait_sf"/>
</dbReference>
<dbReference type="STRING" id="6832.A0A553NXU8"/>